<dbReference type="AlphaFoldDB" id="A0A345JQ18"/>
<accession>A0A345JQ18</accession>
<evidence type="ECO:0000313" key="1">
    <source>
        <dbReference type="EMBL" id="AXH29414.1"/>
    </source>
</evidence>
<dbReference type="KEGG" id="foo:CGC45_01820"/>
<dbReference type="PANTHER" id="PTHR35279">
    <property type="match status" value="1"/>
</dbReference>
<dbReference type="EMBL" id="CP022375">
    <property type="protein sequence ID" value="AXH29414.1"/>
    <property type="molecule type" value="Genomic_DNA"/>
</dbReference>
<evidence type="ECO:0000313" key="2">
    <source>
        <dbReference type="Proteomes" id="UP000253862"/>
    </source>
</evidence>
<dbReference type="RefSeq" id="WP_071628701.1">
    <property type="nucleotide sequence ID" value="NZ_CP022375.1"/>
</dbReference>
<dbReference type="Proteomes" id="UP000253862">
    <property type="component" value="Chromosome"/>
</dbReference>
<gene>
    <name evidence="1" type="ORF">CGC43_01835</name>
</gene>
<dbReference type="SUPFAM" id="SSF75005">
    <property type="entry name" value="Arabinanase/levansucrase/invertase"/>
    <property type="match status" value="1"/>
</dbReference>
<protein>
    <submittedName>
        <fullName evidence="1">Uncharacterized protein</fullName>
    </submittedName>
</protein>
<proteinExistence type="predicted"/>
<organism evidence="1 2">
    <name type="scientific">Francisella opportunistica</name>
    <dbReference type="NCBI Taxonomy" id="2016517"/>
    <lineage>
        <taxon>Bacteria</taxon>
        <taxon>Pseudomonadati</taxon>
        <taxon>Pseudomonadota</taxon>
        <taxon>Gammaproteobacteria</taxon>
        <taxon>Thiotrichales</taxon>
        <taxon>Francisellaceae</taxon>
        <taxon>Francisella</taxon>
    </lineage>
</organism>
<reference evidence="1 2" key="1">
    <citation type="submission" date="2017-07" db="EMBL/GenBank/DDBJ databases">
        <title>Complete genome sequences and comparative analysis of the novel pathogen Francisella opportunistica.</title>
        <authorList>
            <person name="Dietrich E.A."/>
            <person name="Kingry L.C."/>
            <person name="Petersen J.M."/>
        </authorList>
    </citation>
    <scope>NUCLEOTIDE SEQUENCE [LARGE SCALE GENOMIC DNA]</scope>
    <source>
        <strain evidence="1 2">14-2155</strain>
    </source>
</reference>
<sequence length="306" mass="34949">MKWEKKGLIYTPPKDGSWNDNSALTPTAFLLDEETIRVYASFRDVSGIGRIGYIDLEAKNPSKIIKISDKPVLDIGQDGMFDDSGVILGDLIRVCDDVYMYYVGFQKVEKVKFLAYSGLAISRDGGETFTRYQKTPILDRSDEALYIRAIHSVIYENGKFRVWYATGNGWENIKGINYPQYDINYIESVDGVSFSNQGIKCIENNPLNREYRIGRPRVYKNKDKYVMNFTYGTTDGRYIAGQAESLDGVNWLRDDCKRGIELSEKGWDSVHLSYPSVIRTKYATYMFYNGNNMGVDGFGYAELVEE</sequence>
<keyword evidence="2" id="KW-1185">Reference proteome</keyword>
<dbReference type="InterPro" id="IPR023296">
    <property type="entry name" value="Glyco_hydro_beta-prop_sf"/>
</dbReference>
<dbReference type="Gene3D" id="2.115.10.20">
    <property type="entry name" value="Glycosyl hydrolase domain, family 43"/>
    <property type="match status" value="2"/>
</dbReference>
<dbReference type="PANTHER" id="PTHR35279:SF1">
    <property type="entry name" value="ARABINANASE_LEVANSUCRASE_INVERTASE"/>
    <property type="match status" value="1"/>
</dbReference>
<name>A0A345JQ18_9GAMM</name>
<dbReference type="OrthoDB" id="9801455at2"/>